<dbReference type="CDD" id="cd00519">
    <property type="entry name" value="Lipase_3"/>
    <property type="match status" value="1"/>
</dbReference>
<keyword evidence="2 5" id="KW-0732">Signal</keyword>
<accession>A0A5E8BTC5</accession>
<dbReference type="Proteomes" id="UP000398389">
    <property type="component" value="Unassembled WGS sequence"/>
</dbReference>
<reference evidence="7 8" key="1">
    <citation type="submission" date="2019-09" db="EMBL/GenBank/DDBJ databases">
        <authorList>
            <person name="Brejova B."/>
        </authorList>
    </citation>
    <scope>NUCLEOTIDE SEQUENCE [LARGE SCALE GENOMIC DNA]</scope>
</reference>
<feature type="region of interest" description="Disordered" evidence="4">
    <location>
        <begin position="99"/>
        <end position="127"/>
    </location>
</feature>
<evidence type="ECO:0000313" key="7">
    <source>
        <dbReference type="EMBL" id="VVT53859.1"/>
    </source>
</evidence>
<feature type="chain" id="PRO_5022825315" description="triacylglycerol lipase" evidence="5">
    <location>
        <begin position="21"/>
        <end position="532"/>
    </location>
</feature>
<dbReference type="OrthoDB" id="406844at2759"/>
<dbReference type="Pfam" id="PF01764">
    <property type="entry name" value="Lipase_3"/>
    <property type="match status" value="1"/>
</dbReference>
<sequence length="532" mass="60442">MKLLRAAVVACNLIPSVVVGISIKTTLNFPETQARVDALMAEVQAHERLQAEVIAQAEAEAHRVDAMIGAEIADALIKASQNGGSIVELSDEHSVRYYPPVRAQEESMDEEKSKKEEEAYSEEDKTRPVKLPQEYFANEDEDRNLNDAVLNNKQAMETLEKLKQEYSDDSFDEEMKKYIAEQRAAAEFKEEHESNVTAMGVLDDHAHRFNIDHKTLVFLARMAKYTQISYCVESLEDIEYPFICRIGCTQFPTTTLLIQWYEHGIFGRPIAGYMAVDDKRKELVVMFRGAIFPSDIANSWNLRQTPFVPAHYTIQPTQWRAKWAAKCKDCKVQTSLYRAYLKTMGYISGPLHDARAAYPGYRIVIGGHNVGGMMAALAGVDLKMQGFDVTVVTFGASKYGNAAMTQFVEELFGLDVTATLDMFSLDKNRFYRVTRREDPFTHWPYMRSYTHTKGEVYISDELNPMPGTDVTFFCLGSNSKFCSYGDRVDFETLLLALDAHYYYFVQFAGCATLHSYLPIYQLMPPAHEDDPY</sequence>
<proteinExistence type="predicted"/>
<evidence type="ECO:0000313" key="8">
    <source>
        <dbReference type="Proteomes" id="UP000398389"/>
    </source>
</evidence>
<organism evidence="7 8">
    <name type="scientific">Magnusiomyces paraingens</name>
    <dbReference type="NCBI Taxonomy" id="2606893"/>
    <lineage>
        <taxon>Eukaryota</taxon>
        <taxon>Fungi</taxon>
        <taxon>Dikarya</taxon>
        <taxon>Ascomycota</taxon>
        <taxon>Saccharomycotina</taxon>
        <taxon>Dipodascomycetes</taxon>
        <taxon>Dipodascales</taxon>
        <taxon>Dipodascaceae</taxon>
        <taxon>Magnusiomyces</taxon>
    </lineage>
</organism>
<dbReference type="EC" id="3.1.1.3" evidence="1"/>
<gene>
    <name evidence="7" type="ORF">SAPINGB_P003786</name>
</gene>
<protein>
    <recommendedName>
        <fullName evidence="1">triacylglycerol lipase</fullName>
        <ecNumber evidence="1">3.1.1.3</ecNumber>
    </recommendedName>
</protein>
<feature type="signal peptide" evidence="5">
    <location>
        <begin position="1"/>
        <end position="20"/>
    </location>
</feature>
<dbReference type="PANTHER" id="PTHR46640:SF1">
    <property type="entry name" value="FUNGAL LIPASE-LIKE DOMAIN-CONTAINING PROTEIN-RELATED"/>
    <property type="match status" value="1"/>
</dbReference>
<dbReference type="EMBL" id="CABVLU010000003">
    <property type="protein sequence ID" value="VVT53859.1"/>
    <property type="molecule type" value="Genomic_DNA"/>
</dbReference>
<dbReference type="InterPro" id="IPR051299">
    <property type="entry name" value="AB_hydrolase_lip/est"/>
</dbReference>
<dbReference type="InterPro" id="IPR029058">
    <property type="entry name" value="AB_hydrolase_fold"/>
</dbReference>
<keyword evidence="8" id="KW-1185">Reference proteome</keyword>
<feature type="domain" description="Fungal lipase-type" evidence="6">
    <location>
        <begin position="285"/>
        <end position="446"/>
    </location>
</feature>
<dbReference type="SUPFAM" id="SSF53474">
    <property type="entry name" value="alpha/beta-Hydrolases"/>
    <property type="match status" value="1"/>
</dbReference>
<dbReference type="GO" id="GO:0004806">
    <property type="term" value="F:triacylglycerol lipase activity"/>
    <property type="evidence" value="ECO:0007669"/>
    <property type="project" value="UniProtKB-EC"/>
</dbReference>
<evidence type="ECO:0000256" key="2">
    <source>
        <dbReference type="ARBA" id="ARBA00022729"/>
    </source>
</evidence>
<feature type="compositionally biased region" description="Basic and acidic residues" evidence="4">
    <location>
        <begin position="110"/>
        <end position="127"/>
    </location>
</feature>
<dbReference type="RefSeq" id="XP_031854392.1">
    <property type="nucleotide sequence ID" value="XM_031998501.1"/>
</dbReference>
<dbReference type="InterPro" id="IPR002921">
    <property type="entry name" value="Fungal_lipase-type"/>
</dbReference>
<dbReference type="PANTHER" id="PTHR46640">
    <property type="entry name" value="TRIACYLGLYCEROL LIPASE, PUTATIVE (AFU_ORTHOLOGUE AFUA_6G06510)-RELATED"/>
    <property type="match status" value="1"/>
</dbReference>
<keyword evidence="3" id="KW-0378">Hydrolase</keyword>
<evidence type="ECO:0000256" key="4">
    <source>
        <dbReference type="SAM" id="MobiDB-lite"/>
    </source>
</evidence>
<evidence type="ECO:0000256" key="5">
    <source>
        <dbReference type="SAM" id="SignalP"/>
    </source>
</evidence>
<dbReference type="Gene3D" id="3.40.50.1820">
    <property type="entry name" value="alpha/beta hydrolase"/>
    <property type="match status" value="1"/>
</dbReference>
<dbReference type="AlphaFoldDB" id="A0A5E8BTC5"/>
<dbReference type="GeneID" id="43582601"/>
<evidence type="ECO:0000259" key="6">
    <source>
        <dbReference type="Pfam" id="PF01764"/>
    </source>
</evidence>
<evidence type="ECO:0000256" key="3">
    <source>
        <dbReference type="ARBA" id="ARBA00022801"/>
    </source>
</evidence>
<name>A0A5E8BTC5_9ASCO</name>
<evidence type="ECO:0000256" key="1">
    <source>
        <dbReference type="ARBA" id="ARBA00013279"/>
    </source>
</evidence>
<dbReference type="GO" id="GO:0006629">
    <property type="term" value="P:lipid metabolic process"/>
    <property type="evidence" value="ECO:0007669"/>
    <property type="project" value="InterPro"/>
</dbReference>